<keyword evidence="2" id="KW-0418">Kinase</keyword>
<dbReference type="PANTHER" id="PTHR28629:SF4">
    <property type="entry name" value="TRIOKINASE_FMN CYCLASE"/>
    <property type="match status" value="1"/>
</dbReference>
<dbReference type="PANTHER" id="PTHR28629">
    <property type="entry name" value="TRIOKINASE/FMN CYCLASE"/>
    <property type="match status" value="1"/>
</dbReference>
<feature type="domain" description="DhaL" evidence="3">
    <location>
        <begin position="6"/>
        <end position="205"/>
    </location>
</feature>
<dbReference type="Pfam" id="PF02734">
    <property type="entry name" value="Dak2"/>
    <property type="match status" value="1"/>
</dbReference>
<dbReference type="Proteomes" id="UP000241238">
    <property type="component" value="Chromosome"/>
</dbReference>
<reference evidence="5" key="1">
    <citation type="journal article" date="2018" name="MSphere">
        <title>Fusobacterium Genomics Using MinION and Illumina Sequencing Enables Genome Completion and Correction.</title>
        <authorList>
            <person name="Todd S.M."/>
            <person name="Settlage R.E."/>
            <person name="Lahmers K.K."/>
            <person name="Slade D.J."/>
        </authorList>
    </citation>
    <scope>NUCLEOTIDE SEQUENCE [LARGE SCALE GENOMIC DNA]</scope>
    <source>
        <strain evidence="5">ATCC 27725</strain>
    </source>
</reference>
<dbReference type="SUPFAM" id="SSF101473">
    <property type="entry name" value="DhaL-like"/>
    <property type="match status" value="1"/>
</dbReference>
<dbReference type="InterPro" id="IPR050861">
    <property type="entry name" value="Dihydroxyacetone_Kinase"/>
</dbReference>
<accession>A0ABN5JLP8</accession>
<proteinExistence type="predicted"/>
<evidence type="ECO:0000256" key="2">
    <source>
        <dbReference type="ARBA" id="ARBA00022777"/>
    </source>
</evidence>
<protein>
    <submittedName>
        <fullName evidence="4">DAK2 domain-containing protein</fullName>
    </submittedName>
</protein>
<dbReference type="SMART" id="SM01120">
    <property type="entry name" value="Dak2"/>
    <property type="match status" value="1"/>
</dbReference>
<dbReference type="PROSITE" id="PS51480">
    <property type="entry name" value="DHAL"/>
    <property type="match status" value="1"/>
</dbReference>
<evidence type="ECO:0000259" key="3">
    <source>
        <dbReference type="PROSITE" id="PS51480"/>
    </source>
</evidence>
<keyword evidence="5" id="KW-1185">Reference proteome</keyword>
<dbReference type="Gene3D" id="1.25.40.340">
    <property type="match status" value="1"/>
</dbReference>
<gene>
    <name evidence="4" type="ORF">C4N18_11390</name>
</gene>
<evidence type="ECO:0000256" key="1">
    <source>
        <dbReference type="ARBA" id="ARBA00022679"/>
    </source>
</evidence>
<organism evidence="4 5">
    <name type="scientific">Fusobacterium varium ATCC 27725</name>
    <dbReference type="NCBI Taxonomy" id="469618"/>
    <lineage>
        <taxon>Bacteria</taxon>
        <taxon>Fusobacteriati</taxon>
        <taxon>Fusobacteriota</taxon>
        <taxon>Fusobacteriia</taxon>
        <taxon>Fusobacteriales</taxon>
        <taxon>Fusobacteriaceae</taxon>
        <taxon>Fusobacterium</taxon>
    </lineage>
</organism>
<dbReference type="InterPro" id="IPR036117">
    <property type="entry name" value="DhaL_dom_sf"/>
</dbReference>
<dbReference type="EMBL" id="CP028103">
    <property type="protein sequence ID" value="AVQ31787.1"/>
    <property type="molecule type" value="Genomic_DNA"/>
</dbReference>
<name>A0ABN5JLP8_FUSVA</name>
<evidence type="ECO:0000313" key="4">
    <source>
        <dbReference type="EMBL" id="AVQ31787.1"/>
    </source>
</evidence>
<evidence type="ECO:0000313" key="5">
    <source>
        <dbReference type="Proteomes" id="UP000241238"/>
    </source>
</evidence>
<keyword evidence="1" id="KW-0808">Transferase</keyword>
<sequence>MKINREDIKKMFLTSCELLKANADELSEIDSKFGDGDHGITIVKIANAIEKDIENWNSETSIKDFIDNLGMSAMGVNGGSAGPLWGSWISGLAVGIPEGAEELDEQIIKDMFTASLEEMNDVSGAKIGDKTMMDAFIPAVTAITTSKSDIKGMFKEAAIASEQGCEDTKNYISKFGRVKSYKEKTLGFKDAGAVSMNLLFQGFAKSFE</sequence>
<dbReference type="InterPro" id="IPR004007">
    <property type="entry name" value="DhaL_dom"/>
</dbReference>